<keyword evidence="2" id="KW-1185">Reference proteome</keyword>
<evidence type="ECO:0000313" key="1">
    <source>
        <dbReference type="EMBL" id="KAK1734994.1"/>
    </source>
</evidence>
<accession>A0AAD8XW70</accession>
<proteinExistence type="predicted"/>
<dbReference type="AlphaFoldDB" id="A0AAD8XW70"/>
<protein>
    <submittedName>
        <fullName evidence="1">Uncharacterized protein</fullName>
    </submittedName>
</protein>
<sequence length="94" mass="10465">MQAHSPIATVLHTNFSYCNRIVLSTLFISLLLASSCCWCRMPTEWACLLQPRLYLTHLIGIITASADHLLQHDFITDFDGSSGCGKKQIGQSPR</sequence>
<comment type="caution">
    <text evidence="1">The sequence shown here is derived from an EMBL/GenBank/DDBJ whole genome shotgun (WGS) entry which is preliminary data.</text>
</comment>
<dbReference type="Proteomes" id="UP001224775">
    <property type="component" value="Unassembled WGS sequence"/>
</dbReference>
<organism evidence="1 2">
    <name type="scientific">Skeletonema marinoi</name>
    <dbReference type="NCBI Taxonomy" id="267567"/>
    <lineage>
        <taxon>Eukaryota</taxon>
        <taxon>Sar</taxon>
        <taxon>Stramenopiles</taxon>
        <taxon>Ochrophyta</taxon>
        <taxon>Bacillariophyta</taxon>
        <taxon>Coscinodiscophyceae</taxon>
        <taxon>Thalassiosirophycidae</taxon>
        <taxon>Thalassiosirales</taxon>
        <taxon>Skeletonemataceae</taxon>
        <taxon>Skeletonema</taxon>
        <taxon>Skeletonema marinoi-dohrnii complex</taxon>
    </lineage>
</organism>
<name>A0AAD8XW70_9STRA</name>
<evidence type="ECO:0000313" key="2">
    <source>
        <dbReference type="Proteomes" id="UP001224775"/>
    </source>
</evidence>
<reference evidence="1" key="1">
    <citation type="submission" date="2023-06" db="EMBL/GenBank/DDBJ databases">
        <title>Survivors Of The Sea: Transcriptome response of Skeletonema marinoi to long-term dormancy.</title>
        <authorList>
            <person name="Pinder M.I.M."/>
            <person name="Kourtchenko O."/>
            <person name="Robertson E.K."/>
            <person name="Larsson T."/>
            <person name="Maumus F."/>
            <person name="Osuna-Cruz C.M."/>
            <person name="Vancaester E."/>
            <person name="Stenow R."/>
            <person name="Vandepoele K."/>
            <person name="Ploug H."/>
            <person name="Bruchert V."/>
            <person name="Godhe A."/>
            <person name="Topel M."/>
        </authorList>
    </citation>
    <scope>NUCLEOTIDE SEQUENCE</scope>
    <source>
        <strain evidence="1">R05AC</strain>
    </source>
</reference>
<dbReference type="EMBL" id="JATAAI010000036">
    <property type="protein sequence ID" value="KAK1734994.1"/>
    <property type="molecule type" value="Genomic_DNA"/>
</dbReference>
<gene>
    <name evidence="1" type="ORF">QTG54_014454</name>
</gene>